<dbReference type="PANTHER" id="PTHR23359">
    <property type="entry name" value="NUCLEOTIDE KINASE"/>
    <property type="match status" value="1"/>
</dbReference>
<evidence type="ECO:0000256" key="2">
    <source>
        <dbReference type="ARBA" id="ARBA00022741"/>
    </source>
</evidence>
<gene>
    <name evidence="6" type="ORF">KHLLAP_LOCUS12430</name>
</gene>
<dbReference type="GO" id="GO:0019205">
    <property type="term" value="F:nucleobase-containing compound kinase activity"/>
    <property type="evidence" value="ECO:0007669"/>
    <property type="project" value="InterPro"/>
</dbReference>
<evidence type="ECO:0000256" key="4">
    <source>
        <dbReference type="RuleBase" id="RU003330"/>
    </source>
</evidence>
<dbReference type="SUPFAM" id="SSF52540">
    <property type="entry name" value="P-loop containing nucleoside triphosphate hydrolases"/>
    <property type="match status" value="1"/>
</dbReference>
<dbReference type="Proteomes" id="UP001295740">
    <property type="component" value="Unassembled WGS sequence"/>
</dbReference>
<evidence type="ECO:0000256" key="5">
    <source>
        <dbReference type="SAM" id="MobiDB-lite"/>
    </source>
</evidence>
<comment type="similarity">
    <text evidence="4">Belongs to the adenylate kinase family.</text>
</comment>
<dbReference type="Pfam" id="PF00406">
    <property type="entry name" value="ADK"/>
    <property type="match status" value="1"/>
</dbReference>
<comment type="caution">
    <text evidence="6">The sequence shown here is derived from an EMBL/GenBank/DDBJ whole genome shotgun (WGS) entry which is preliminary data.</text>
</comment>
<keyword evidence="1 4" id="KW-0808">Transferase</keyword>
<reference evidence="6" key="1">
    <citation type="submission" date="2023-10" db="EMBL/GenBank/DDBJ databases">
        <authorList>
            <person name="Hackl T."/>
        </authorList>
    </citation>
    <scope>NUCLEOTIDE SEQUENCE</scope>
</reference>
<dbReference type="AlphaFoldDB" id="A0AAI8VVQ1"/>
<dbReference type="Gene3D" id="3.40.50.300">
    <property type="entry name" value="P-loop containing nucleotide triphosphate hydrolases"/>
    <property type="match status" value="1"/>
</dbReference>
<name>A0AAI8VVQ1_9PEZI</name>
<organism evidence="6 7">
    <name type="scientific">Anthostomella pinea</name>
    <dbReference type="NCBI Taxonomy" id="933095"/>
    <lineage>
        <taxon>Eukaryota</taxon>
        <taxon>Fungi</taxon>
        <taxon>Dikarya</taxon>
        <taxon>Ascomycota</taxon>
        <taxon>Pezizomycotina</taxon>
        <taxon>Sordariomycetes</taxon>
        <taxon>Xylariomycetidae</taxon>
        <taxon>Xylariales</taxon>
        <taxon>Xylariaceae</taxon>
        <taxon>Anthostomella</taxon>
    </lineage>
</organism>
<accession>A0AAI8VVQ1</accession>
<protein>
    <submittedName>
        <fullName evidence="6">Uu.00g075870.m01.CDS01</fullName>
    </submittedName>
</protein>
<dbReference type="InterPro" id="IPR027417">
    <property type="entry name" value="P-loop_NTPase"/>
</dbReference>
<dbReference type="CDD" id="cd01428">
    <property type="entry name" value="ADK"/>
    <property type="match status" value="1"/>
</dbReference>
<dbReference type="InterPro" id="IPR000850">
    <property type="entry name" value="Adenylat/UMP-CMP_kin"/>
</dbReference>
<proteinExistence type="inferred from homology"/>
<keyword evidence="3 4" id="KW-0418">Kinase</keyword>
<keyword evidence="7" id="KW-1185">Reference proteome</keyword>
<evidence type="ECO:0000256" key="3">
    <source>
        <dbReference type="ARBA" id="ARBA00022777"/>
    </source>
</evidence>
<evidence type="ECO:0000256" key="1">
    <source>
        <dbReference type="ARBA" id="ARBA00022679"/>
    </source>
</evidence>
<evidence type="ECO:0000313" key="7">
    <source>
        <dbReference type="Proteomes" id="UP001295740"/>
    </source>
</evidence>
<sequence>MQDRKQHPAKRLHHHLRPRPPGSGKGTLCKRITETPDLSSHGFRHLSVGDCLRELAGLEALCEAQSFDHERILESVTKNKLLPSEVLIPVLEHKIASTTPSGDSGATAWLIDGFPRSLETALTFEEKIGRPVRIVTLECARENARSRFLNRGREKADDRERFDRRFDEYVVNMEAIREHYGGITDAISVDGTREECFEEFVHLLTAKPKDG</sequence>
<dbReference type="GO" id="GO:0005524">
    <property type="term" value="F:ATP binding"/>
    <property type="evidence" value="ECO:0007669"/>
    <property type="project" value="InterPro"/>
</dbReference>
<dbReference type="GO" id="GO:0006139">
    <property type="term" value="P:nucleobase-containing compound metabolic process"/>
    <property type="evidence" value="ECO:0007669"/>
    <property type="project" value="InterPro"/>
</dbReference>
<evidence type="ECO:0000313" key="6">
    <source>
        <dbReference type="EMBL" id="CAJ2511962.1"/>
    </source>
</evidence>
<dbReference type="EMBL" id="CAUWAG010000018">
    <property type="protein sequence ID" value="CAJ2511962.1"/>
    <property type="molecule type" value="Genomic_DNA"/>
</dbReference>
<feature type="compositionally biased region" description="Basic residues" evidence="5">
    <location>
        <begin position="7"/>
        <end position="18"/>
    </location>
</feature>
<keyword evidence="2" id="KW-0547">Nucleotide-binding</keyword>
<dbReference type="PRINTS" id="PR00094">
    <property type="entry name" value="ADENYLTKNASE"/>
</dbReference>
<feature type="region of interest" description="Disordered" evidence="5">
    <location>
        <begin position="1"/>
        <end position="28"/>
    </location>
</feature>